<keyword evidence="3 9" id="KW-0813">Transport</keyword>
<dbReference type="Gene3D" id="2.40.50.100">
    <property type="match status" value="1"/>
</dbReference>
<evidence type="ECO:0000256" key="9">
    <source>
        <dbReference type="RuleBase" id="RU365093"/>
    </source>
</evidence>
<evidence type="ECO:0000313" key="14">
    <source>
        <dbReference type="Proteomes" id="UP000198461"/>
    </source>
</evidence>
<evidence type="ECO:0000259" key="12">
    <source>
        <dbReference type="Pfam" id="PF26002"/>
    </source>
</evidence>
<dbReference type="InterPro" id="IPR058982">
    <property type="entry name" value="Beta-barrel_AprE"/>
</dbReference>
<protein>
    <recommendedName>
        <fullName evidence="9">Membrane fusion protein (MFP) family protein</fullName>
    </recommendedName>
</protein>
<evidence type="ECO:0000256" key="5">
    <source>
        <dbReference type="ARBA" id="ARBA00022519"/>
    </source>
</evidence>
<comment type="similarity">
    <text evidence="2 9">Belongs to the membrane fusion protein (MFP) (TC 8.A.1) family.</text>
</comment>
<evidence type="ECO:0000256" key="1">
    <source>
        <dbReference type="ARBA" id="ARBA00004377"/>
    </source>
</evidence>
<keyword evidence="6 9" id="KW-0812">Transmembrane</keyword>
<dbReference type="PANTHER" id="PTHR30386">
    <property type="entry name" value="MEMBRANE FUSION SUBUNIT OF EMRAB-TOLC MULTIDRUG EFFLUX PUMP"/>
    <property type="match status" value="1"/>
</dbReference>
<evidence type="ECO:0000256" key="2">
    <source>
        <dbReference type="ARBA" id="ARBA00009477"/>
    </source>
</evidence>
<dbReference type="RefSeq" id="WP_074201591.1">
    <property type="nucleotide sequence ID" value="NZ_FSRE01000003.1"/>
</dbReference>
<comment type="subcellular location">
    <subcellularLocation>
        <location evidence="1 9">Cell inner membrane</location>
        <topology evidence="1 9">Single-pass membrane protein</topology>
    </subcellularLocation>
</comment>
<keyword evidence="4 9" id="KW-1003">Cell membrane</keyword>
<keyword evidence="8 9" id="KW-0472">Membrane</keyword>
<evidence type="ECO:0000256" key="7">
    <source>
        <dbReference type="ARBA" id="ARBA00022989"/>
    </source>
</evidence>
<dbReference type="InterPro" id="IPR010129">
    <property type="entry name" value="T1SS_HlyD"/>
</dbReference>
<keyword evidence="10" id="KW-0175">Coiled coil</keyword>
<feature type="domain" description="AprE-like long alpha-helical hairpin" evidence="11">
    <location>
        <begin position="109"/>
        <end position="289"/>
    </location>
</feature>
<evidence type="ECO:0000256" key="10">
    <source>
        <dbReference type="SAM" id="Coils"/>
    </source>
</evidence>
<dbReference type="Gene3D" id="2.40.30.170">
    <property type="match status" value="1"/>
</dbReference>
<reference evidence="13 14" key="1">
    <citation type="submission" date="2016-11" db="EMBL/GenBank/DDBJ databases">
        <authorList>
            <person name="Jaros S."/>
            <person name="Januszkiewicz K."/>
            <person name="Wedrychowicz H."/>
        </authorList>
    </citation>
    <scope>NUCLEOTIDE SEQUENCE [LARGE SCALE GENOMIC DNA]</scope>
    <source>
        <strain evidence="13 14">DSM 17737</strain>
    </source>
</reference>
<dbReference type="EMBL" id="FSRE01000003">
    <property type="protein sequence ID" value="SIO06080.1"/>
    <property type="molecule type" value="Genomic_DNA"/>
</dbReference>
<dbReference type="InterPro" id="IPR006144">
    <property type="entry name" value="Secretion_HlyD_CS"/>
</dbReference>
<evidence type="ECO:0000256" key="4">
    <source>
        <dbReference type="ARBA" id="ARBA00022475"/>
    </source>
</evidence>
<dbReference type="PROSITE" id="PS00543">
    <property type="entry name" value="HLYD_FAMILY"/>
    <property type="match status" value="1"/>
</dbReference>
<evidence type="ECO:0000256" key="3">
    <source>
        <dbReference type="ARBA" id="ARBA00022448"/>
    </source>
</evidence>
<keyword evidence="14" id="KW-1185">Reference proteome</keyword>
<dbReference type="STRING" id="364032.SAMN05443662_1313"/>
<dbReference type="AlphaFoldDB" id="A0A1N6GEW7"/>
<sequence>MSEKMPAPRDDDLEFVHSVAQAALEKPTTKSQLLVWSVFLLIAAFLLWANWAQVDVRVQAEGRVIPSSQLQVVQSFDGGIVREIFVKDGDKVKKGQVLMRLDRTQFASSYGENLVKEASLRARIARLRAIVENKPLKLKLPSDPRLAEIYQNEIDLYKRQLAQLKTQENIQSTKIRQAQLELKSAQDQRAQLQESYNLIQKEIRITQPLVKRGYASEVDLLKLKREANDIRSKLQDVQNTIPKLQASIREARAELKKIQQEFQNKAHQELNDAESELAALQETQKALRERVQRTDLVSPVNGIVKRVLVTTIGGVVKPGDPVVEIVPEDDVLIIEARVRPQDIGFLRPGLPAKVKFSAYDFAIYGGLEGKVVNISADTITDEKGDSYYLVRIKTDKKYLGTPEHPLALLPGMTATVDIITGKRTILQYLLNPIVKVKENALKE</sequence>
<dbReference type="Pfam" id="PF26002">
    <property type="entry name" value="Beta-barrel_AprE"/>
    <property type="match status" value="1"/>
</dbReference>
<name>A0A1N6GEW7_9GAMM</name>
<dbReference type="SUPFAM" id="SSF111369">
    <property type="entry name" value="HlyD-like secretion proteins"/>
    <property type="match status" value="1"/>
</dbReference>
<dbReference type="NCBIfam" id="TIGR01843">
    <property type="entry name" value="type_I_hlyD"/>
    <property type="match status" value="1"/>
</dbReference>
<evidence type="ECO:0000256" key="8">
    <source>
        <dbReference type="ARBA" id="ARBA00023136"/>
    </source>
</evidence>
<proteinExistence type="inferred from homology"/>
<dbReference type="OrthoDB" id="9775513at2"/>
<gene>
    <name evidence="13" type="ORF">SAMN05443662_1313</name>
</gene>
<dbReference type="PRINTS" id="PR01490">
    <property type="entry name" value="RTXTOXIND"/>
</dbReference>
<organism evidence="13 14">
    <name type="scientific">Sulfurivirga caldicuralii</name>
    <dbReference type="NCBI Taxonomy" id="364032"/>
    <lineage>
        <taxon>Bacteria</taxon>
        <taxon>Pseudomonadati</taxon>
        <taxon>Pseudomonadota</taxon>
        <taxon>Gammaproteobacteria</taxon>
        <taxon>Thiotrichales</taxon>
        <taxon>Piscirickettsiaceae</taxon>
        <taxon>Sulfurivirga</taxon>
    </lineage>
</organism>
<keyword evidence="7 9" id="KW-1133">Transmembrane helix</keyword>
<dbReference type="InterPro" id="IPR058781">
    <property type="entry name" value="HH_AprE-like"/>
</dbReference>
<evidence type="ECO:0000259" key="11">
    <source>
        <dbReference type="Pfam" id="PF25994"/>
    </source>
</evidence>
<dbReference type="PANTHER" id="PTHR30386:SF26">
    <property type="entry name" value="TRANSPORT PROTEIN COMB"/>
    <property type="match status" value="1"/>
</dbReference>
<accession>A0A1N6GEW7</accession>
<dbReference type="InterPro" id="IPR050739">
    <property type="entry name" value="MFP"/>
</dbReference>
<dbReference type="GO" id="GO:0009306">
    <property type="term" value="P:protein secretion"/>
    <property type="evidence" value="ECO:0007669"/>
    <property type="project" value="InterPro"/>
</dbReference>
<feature type="domain" description="AprE-like beta-barrel" evidence="12">
    <location>
        <begin position="332"/>
        <end position="421"/>
    </location>
</feature>
<feature type="transmembrane region" description="Helical" evidence="9">
    <location>
        <begin position="33"/>
        <end position="51"/>
    </location>
</feature>
<dbReference type="Proteomes" id="UP000198461">
    <property type="component" value="Unassembled WGS sequence"/>
</dbReference>
<dbReference type="GO" id="GO:0005886">
    <property type="term" value="C:plasma membrane"/>
    <property type="evidence" value="ECO:0007669"/>
    <property type="project" value="UniProtKB-SubCell"/>
</dbReference>
<evidence type="ECO:0000256" key="6">
    <source>
        <dbReference type="ARBA" id="ARBA00022692"/>
    </source>
</evidence>
<keyword evidence="5 9" id="KW-0997">Cell inner membrane</keyword>
<dbReference type="Pfam" id="PF25994">
    <property type="entry name" value="HH_AprE"/>
    <property type="match status" value="1"/>
</dbReference>
<feature type="coiled-coil region" evidence="10">
    <location>
        <begin position="147"/>
        <end position="290"/>
    </location>
</feature>
<evidence type="ECO:0000313" key="13">
    <source>
        <dbReference type="EMBL" id="SIO06080.1"/>
    </source>
</evidence>